<dbReference type="InterPro" id="IPR000821">
    <property type="entry name" value="Ala_racemase"/>
</dbReference>
<keyword evidence="2" id="KW-0663">Pyridoxal phosphate</keyword>
<comment type="cofactor">
    <cofactor evidence="1">
        <name>pyridoxal 5'-phosphate</name>
        <dbReference type="ChEBI" id="CHEBI:597326"/>
    </cofactor>
</comment>
<gene>
    <name evidence="5" type="ORF">MAR_029571</name>
</gene>
<dbReference type="Pfam" id="PF01168">
    <property type="entry name" value="Ala_racemase_N"/>
    <property type="match status" value="1"/>
</dbReference>
<dbReference type="SMART" id="SM01005">
    <property type="entry name" value="Ala_racemase_C"/>
    <property type="match status" value="1"/>
</dbReference>
<dbReference type="InterPro" id="IPR009006">
    <property type="entry name" value="Ala_racemase/Decarboxylase_C"/>
</dbReference>
<feature type="domain" description="Alanine racemase C-terminal" evidence="4">
    <location>
        <begin position="268"/>
        <end position="382"/>
    </location>
</feature>
<dbReference type="InterPro" id="IPR029066">
    <property type="entry name" value="PLP-binding_barrel"/>
</dbReference>
<proteinExistence type="predicted"/>
<organism evidence="5 6">
    <name type="scientific">Mya arenaria</name>
    <name type="common">Soft-shell clam</name>
    <dbReference type="NCBI Taxonomy" id="6604"/>
    <lineage>
        <taxon>Eukaryota</taxon>
        <taxon>Metazoa</taxon>
        <taxon>Spiralia</taxon>
        <taxon>Lophotrochozoa</taxon>
        <taxon>Mollusca</taxon>
        <taxon>Bivalvia</taxon>
        <taxon>Autobranchia</taxon>
        <taxon>Heteroconchia</taxon>
        <taxon>Euheterodonta</taxon>
        <taxon>Imparidentia</taxon>
        <taxon>Neoheterodontei</taxon>
        <taxon>Myida</taxon>
        <taxon>Myoidea</taxon>
        <taxon>Myidae</taxon>
        <taxon>Mya</taxon>
    </lineage>
</organism>
<dbReference type="PRINTS" id="PR00992">
    <property type="entry name" value="ALARACEMASE"/>
</dbReference>
<accession>A0ABY7DIU6</accession>
<evidence type="ECO:0000256" key="2">
    <source>
        <dbReference type="ARBA" id="ARBA00022898"/>
    </source>
</evidence>
<keyword evidence="3" id="KW-0413">Isomerase</keyword>
<protein>
    <submittedName>
        <fullName evidence="5">ALR-like protein</fullName>
    </submittedName>
</protein>
<evidence type="ECO:0000259" key="4">
    <source>
        <dbReference type="SMART" id="SM01005"/>
    </source>
</evidence>
<reference evidence="5" key="1">
    <citation type="submission" date="2022-11" db="EMBL/GenBank/DDBJ databases">
        <title>Centuries of genome instability and evolution in soft-shell clam transmissible cancer (bioRxiv).</title>
        <authorList>
            <person name="Hart S.F.M."/>
            <person name="Yonemitsu M.A."/>
            <person name="Giersch R.M."/>
            <person name="Beal B.F."/>
            <person name="Arriagada G."/>
            <person name="Davis B.W."/>
            <person name="Ostrander E.A."/>
            <person name="Goff S.P."/>
            <person name="Metzger M.J."/>
        </authorList>
    </citation>
    <scope>NUCLEOTIDE SEQUENCE</scope>
    <source>
        <strain evidence="5">MELC-2E11</strain>
        <tissue evidence="5">Siphon/mantle</tissue>
    </source>
</reference>
<dbReference type="Pfam" id="PF00842">
    <property type="entry name" value="Ala_racemase_C"/>
    <property type="match status" value="1"/>
</dbReference>
<name>A0ABY7DIU6_MYAAR</name>
<dbReference type="PANTHER" id="PTHR30511">
    <property type="entry name" value="ALANINE RACEMASE"/>
    <property type="match status" value="1"/>
</dbReference>
<dbReference type="PANTHER" id="PTHR30511:SF0">
    <property type="entry name" value="ALANINE RACEMASE, CATABOLIC-RELATED"/>
    <property type="match status" value="1"/>
</dbReference>
<dbReference type="SUPFAM" id="SSF50621">
    <property type="entry name" value="Alanine racemase C-terminal domain-like"/>
    <property type="match status" value="1"/>
</dbReference>
<dbReference type="Gene3D" id="3.20.20.10">
    <property type="entry name" value="Alanine racemase"/>
    <property type="match status" value="1"/>
</dbReference>
<dbReference type="Gene3D" id="2.40.37.10">
    <property type="entry name" value="Lyase, Ornithine Decarboxylase, Chain A, domain 1"/>
    <property type="match status" value="1"/>
</dbReference>
<dbReference type="InterPro" id="IPR001608">
    <property type="entry name" value="Ala_racemase_N"/>
</dbReference>
<dbReference type="Proteomes" id="UP001164746">
    <property type="component" value="Chromosome 2"/>
</dbReference>
<evidence type="ECO:0000256" key="3">
    <source>
        <dbReference type="ARBA" id="ARBA00023235"/>
    </source>
</evidence>
<keyword evidence="6" id="KW-1185">Reference proteome</keyword>
<dbReference type="InterPro" id="IPR011079">
    <property type="entry name" value="Ala_racemase_C"/>
</dbReference>
<evidence type="ECO:0000313" key="6">
    <source>
        <dbReference type="Proteomes" id="UP001164746"/>
    </source>
</evidence>
<evidence type="ECO:0000256" key="1">
    <source>
        <dbReference type="ARBA" id="ARBA00001933"/>
    </source>
</evidence>
<dbReference type="SUPFAM" id="SSF51419">
    <property type="entry name" value="PLP-binding barrel"/>
    <property type="match status" value="1"/>
</dbReference>
<evidence type="ECO:0000313" key="5">
    <source>
        <dbReference type="EMBL" id="WAQ96881.1"/>
    </source>
</evidence>
<dbReference type="EMBL" id="CP111013">
    <property type="protein sequence ID" value="WAQ96881.1"/>
    <property type="molecule type" value="Genomic_DNA"/>
</dbReference>
<sequence>MDTLPDFNYEDAFKLVERPTLVKVDLDRVLQNVNVVREHLSSGTEIIAVVKCNAYGHGFLHVARFLEQYAKVTCFAVATVTEGKELRNITGYEIPTLIQHRLITCISDIVTLEIWNQQRENNVVANGALDSNDVSARLANLPAPSESPPVIIQVDTGMAVSGCHVDQLAGIMEFCKGNCIRVHSLMTHFVDSWEDLDLTNRQLQSFLRVTKPYRDIGVRVHAANTCAVFRGVGTDLDYVRVGVAIYGLPIDSSIASVDESKTAGLQPALSLHCRAVRVLQLDRDQAVGYNRGYMSGERRTCGSATAGLRGRVLQTECKIVGRVSMDAVLVKVPESADDARLFCVLSDDYDPRTSAAALAALVGTSTSEVCVRLNTRLPRVYISRGKIQAFVK</sequence>